<sequence length="156" mass="17767">MQTTVSRSSEAYCDIPRYKFEFAQMDEIIQRAEEYNSEQTFALDVIGVVENIQPLQIVNTPRGTVRLIRIILGDGFQSISIHLWGDITNDVLPIHHDVLERPVILILSSVIVRNHSGNVVLMNIPATSVYTHLGVQAVFNMRERLDRDGYEDMLDV</sequence>
<reference evidence="2" key="2">
    <citation type="submission" date="2022-03" db="EMBL/GenBank/DDBJ databases">
        <title>Draft title - Genomic analysis of global carrot germplasm unveils the trajectory of domestication and the origin of high carotenoid orange carrot.</title>
        <authorList>
            <person name="Iorizzo M."/>
            <person name="Ellison S."/>
            <person name="Senalik D."/>
            <person name="Macko-Podgorni A."/>
            <person name="Grzebelus D."/>
            <person name="Bostan H."/>
            <person name="Rolling W."/>
            <person name="Curaba J."/>
            <person name="Simon P."/>
        </authorList>
    </citation>
    <scope>NUCLEOTIDE SEQUENCE</scope>
    <source>
        <tissue evidence="2">Leaf</tissue>
    </source>
</reference>
<reference evidence="1" key="1">
    <citation type="journal article" date="2016" name="Nat. Genet.">
        <title>A high-quality carrot genome assembly provides new insights into carotenoid accumulation and asterid genome evolution.</title>
        <authorList>
            <person name="Iorizzo M."/>
            <person name="Ellison S."/>
            <person name="Senalik D."/>
            <person name="Zeng P."/>
            <person name="Satapoomin P."/>
            <person name="Huang J."/>
            <person name="Bowman M."/>
            <person name="Iovene M."/>
            <person name="Sanseverino W."/>
            <person name="Cavagnaro P."/>
            <person name="Yildiz M."/>
            <person name="Macko-Podgorni A."/>
            <person name="Moranska E."/>
            <person name="Grzebelus E."/>
            <person name="Grzebelus D."/>
            <person name="Ashrafi H."/>
            <person name="Zheng Z."/>
            <person name="Cheng S."/>
            <person name="Spooner D."/>
            <person name="Van Deynze A."/>
            <person name="Simon P."/>
        </authorList>
    </citation>
    <scope>NUCLEOTIDE SEQUENCE [LARGE SCALE GENOMIC DNA]</scope>
    <source>
        <tissue evidence="1">Leaf</tissue>
    </source>
</reference>
<keyword evidence="3" id="KW-1185">Reference proteome</keyword>
<evidence type="ECO:0000313" key="3">
    <source>
        <dbReference type="Proteomes" id="UP000077755"/>
    </source>
</evidence>
<dbReference type="EMBL" id="LNRQ01000006">
    <property type="protein sequence ID" value="KZM89992.1"/>
    <property type="molecule type" value="Genomic_DNA"/>
</dbReference>
<evidence type="ECO:0008006" key="4">
    <source>
        <dbReference type="Google" id="ProtNLM"/>
    </source>
</evidence>
<evidence type="ECO:0000313" key="1">
    <source>
        <dbReference type="EMBL" id="KZM89992.1"/>
    </source>
</evidence>
<dbReference type="AlphaFoldDB" id="A0A161ZQU2"/>
<dbReference type="EMBL" id="CP093348">
    <property type="protein sequence ID" value="WOH04111.1"/>
    <property type="molecule type" value="Genomic_DNA"/>
</dbReference>
<dbReference type="Gene3D" id="2.40.50.140">
    <property type="entry name" value="Nucleic acid-binding proteins"/>
    <property type="match status" value="1"/>
</dbReference>
<evidence type="ECO:0000313" key="2">
    <source>
        <dbReference type="EMBL" id="WOH04111.1"/>
    </source>
</evidence>
<protein>
    <recommendedName>
        <fullName evidence="4">Replication protein A OB domain-containing protein</fullName>
    </recommendedName>
</protein>
<gene>
    <name evidence="1" type="ORF">DCAR_022643</name>
    <name evidence="2" type="ORF">DCAR_0623519</name>
</gene>
<accession>A0A161ZQU2</accession>
<proteinExistence type="predicted"/>
<name>A0A161ZQU2_DAUCS</name>
<dbReference type="Proteomes" id="UP000077755">
    <property type="component" value="Chromosome 6"/>
</dbReference>
<dbReference type="Gramene" id="KZM89992">
    <property type="protein sequence ID" value="KZM89992"/>
    <property type="gene ID" value="DCAR_022643"/>
</dbReference>
<organism evidence="1">
    <name type="scientific">Daucus carota subsp. sativus</name>
    <name type="common">Carrot</name>
    <dbReference type="NCBI Taxonomy" id="79200"/>
    <lineage>
        <taxon>Eukaryota</taxon>
        <taxon>Viridiplantae</taxon>
        <taxon>Streptophyta</taxon>
        <taxon>Embryophyta</taxon>
        <taxon>Tracheophyta</taxon>
        <taxon>Spermatophyta</taxon>
        <taxon>Magnoliopsida</taxon>
        <taxon>eudicotyledons</taxon>
        <taxon>Gunneridae</taxon>
        <taxon>Pentapetalae</taxon>
        <taxon>asterids</taxon>
        <taxon>campanulids</taxon>
        <taxon>Apiales</taxon>
        <taxon>Apiaceae</taxon>
        <taxon>Apioideae</taxon>
        <taxon>Scandiceae</taxon>
        <taxon>Daucinae</taxon>
        <taxon>Daucus</taxon>
        <taxon>Daucus sect. Daucus</taxon>
    </lineage>
</organism>
<dbReference type="InterPro" id="IPR012340">
    <property type="entry name" value="NA-bd_OB-fold"/>
</dbReference>
<dbReference type="SUPFAM" id="SSF50249">
    <property type="entry name" value="Nucleic acid-binding proteins"/>
    <property type="match status" value="1"/>
</dbReference>